<proteinExistence type="predicted"/>
<reference evidence="2 3" key="1">
    <citation type="journal article" date="2011" name="J. Bacteriol.">
        <title>Complete genome sequence of the type strain Cupriavidus necator N-1.</title>
        <authorList>
            <person name="Poehlein A."/>
            <person name="Kusian B."/>
            <person name="Friedrich B."/>
            <person name="Daniel R."/>
            <person name="Bowien B."/>
        </authorList>
    </citation>
    <scope>NUCLEOTIDE SEQUENCE [LARGE SCALE GENOMIC DNA]</scope>
    <source>
        <strain evidence="3">ATCC 43291 / DSM 13513 / CCUG 52238 / LMG 8453 / N-1</strain>
    </source>
</reference>
<evidence type="ECO:0000313" key="3">
    <source>
        <dbReference type="Proteomes" id="UP000006798"/>
    </source>
</evidence>
<feature type="region of interest" description="Disordered" evidence="1">
    <location>
        <begin position="1"/>
        <end position="38"/>
    </location>
</feature>
<protein>
    <submittedName>
        <fullName evidence="2">Uncharacterized protein</fullName>
    </submittedName>
</protein>
<organism evidence="2 3">
    <name type="scientific">Cupriavidus necator (strain ATCC 43291 / DSM 13513 / CCUG 52238 / LMG 8453 / N-1)</name>
    <name type="common">Ralstonia eutropha</name>
    <dbReference type="NCBI Taxonomy" id="1042878"/>
    <lineage>
        <taxon>Bacteria</taxon>
        <taxon>Pseudomonadati</taxon>
        <taxon>Pseudomonadota</taxon>
        <taxon>Betaproteobacteria</taxon>
        <taxon>Burkholderiales</taxon>
        <taxon>Burkholderiaceae</taxon>
        <taxon>Cupriavidus</taxon>
    </lineage>
</organism>
<name>F8GRI1_CUPNN</name>
<dbReference type="EMBL" id="CP002878">
    <property type="protein sequence ID" value="AEI80845.1"/>
    <property type="molecule type" value="Genomic_DNA"/>
</dbReference>
<gene>
    <name evidence="2" type="ordered locus">CNE_2c18900</name>
</gene>
<evidence type="ECO:0000313" key="2">
    <source>
        <dbReference type="EMBL" id="AEI80845.1"/>
    </source>
</evidence>
<feature type="compositionally biased region" description="Basic residues" evidence="1">
    <location>
        <begin position="24"/>
        <end position="38"/>
    </location>
</feature>
<dbReference type="HOGENOM" id="CLU_3327030_0_0_4"/>
<dbReference type="Proteomes" id="UP000006798">
    <property type="component" value="Chromosome 2"/>
</dbReference>
<dbReference type="AlphaFoldDB" id="F8GRI1"/>
<accession>F8GRI1</accession>
<evidence type="ECO:0000256" key="1">
    <source>
        <dbReference type="SAM" id="MobiDB-lite"/>
    </source>
</evidence>
<dbReference type="KEGG" id="cnc:CNE_2c18900"/>
<sequence length="38" mass="4480">MLDSSISFFSPAKAPARHDDQGRHKEKKWRRVGKHLDF</sequence>